<feature type="transmembrane region" description="Helical" evidence="1">
    <location>
        <begin position="109"/>
        <end position="129"/>
    </location>
</feature>
<dbReference type="Proteomes" id="UP001363010">
    <property type="component" value="Unassembled WGS sequence"/>
</dbReference>
<dbReference type="EC" id="1.14.19.-" evidence="3"/>
<dbReference type="Pfam" id="PF00487">
    <property type="entry name" value="FA_desaturase"/>
    <property type="match status" value="1"/>
</dbReference>
<keyword evidence="1" id="KW-0812">Transmembrane</keyword>
<gene>
    <name evidence="3" type="ORF">WKW80_30030</name>
</gene>
<dbReference type="RefSeq" id="WP_340367250.1">
    <property type="nucleotide sequence ID" value="NZ_JBBKZV010000030.1"/>
</dbReference>
<dbReference type="InterPro" id="IPR005804">
    <property type="entry name" value="FA_desaturase_dom"/>
</dbReference>
<keyword evidence="4" id="KW-1185">Reference proteome</keyword>
<reference evidence="3 4" key="1">
    <citation type="submission" date="2024-03" db="EMBL/GenBank/DDBJ databases">
        <title>Novel species of the genus Variovorax.</title>
        <authorList>
            <person name="Liu Q."/>
            <person name="Xin Y.-H."/>
        </authorList>
    </citation>
    <scope>NUCLEOTIDE SEQUENCE [LARGE SCALE GENOMIC DNA]</scope>
    <source>
        <strain evidence="3 4">KACC 18501</strain>
    </source>
</reference>
<feature type="transmembrane region" description="Helical" evidence="1">
    <location>
        <begin position="50"/>
        <end position="71"/>
    </location>
</feature>
<dbReference type="EMBL" id="JBBKZV010000030">
    <property type="protein sequence ID" value="MEJ8826212.1"/>
    <property type="molecule type" value="Genomic_DNA"/>
</dbReference>
<proteinExistence type="predicted"/>
<accession>A0ABU8W838</accession>
<dbReference type="PANTHER" id="PTHR19353:SF19">
    <property type="entry name" value="DELTA(5) FATTY ACID DESATURASE C-RELATED"/>
    <property type="match status" value="1"/>
</dbReference>
<organism evidence="3 4">
    <name type="scientific">Variovorax humicola</name>
    <dbReference type="NCBI Taxonomy" id="1769758"/>
    <lineage>
        <taxon>Bacteria</taxon>
        <taxon>Pseudomonadati</taxon>
        <taxon>Pseudomonadota</taxon>
        <taxon>Betaproteobacteria</taxon>
        <taxon>Burkholderiales</taxon>
        <taxon>Comamonadaceae</taxon>
        <taxon>Variovorax</taxon>
    </lineage>
</organism>
<feature type="domain" description="Fatty acid desaturase" evidence="2">
    <location>
        <begin position="73"/>
        <end position="156"/>
    </location>
</feature>
<keyword evidence="1" id="KW-1133">Transmembrane helix</keyword>
<evidence type="ECO:0000259" key="2">
    <source>
        <dbReference type="Pfam" id="PF00487"/>
    </source>
</evidence>
<dbReference type="PANTHER" id="PTHR19353">
    <property type="entry name" value="FATTY ACID DESATURASE 2"/>
    <property type="match status" value="1"/>
</dbReference>
<evidence type="ECO:0000256" key="1">
    <source>
        <dbReference type="SAM" id="Phobius"/>
    </source>
</evidence>
<evidence type="ECO:0000313" key="3">
    <source>
        <dbReference type="EMBL" id="MEJ8826212.1"/>
    </source>
</evidence>
<sequence>MNGMTAVQVEDCVLSPSARAWSAMEAAAFMTELRSELRSAGVFRGDALGYWLRGLWVLGVTTCVWSAFVLVDSWAARMTIGALAGYIGVQASAIAHEAGHGAVTRDRKLSWFVGRFFMTFVIGASYSAWVRRHGAHHIHPNSRQDPDVRPSFFSFNETDAIAARGLAGWCTRNRHRAGAACRCQAWE</sequence>
<keyword evidence="1" id="KW-0472">Membrane</keyword>
<evidence type="ECO:0000313" key="4">
    <source>
        <dbReference type="Proteomes" id="UP001363010"/>
    </source>
</evidence>
<dbReference type="GO" id="GO:0016491">
    <property type="term" value="F:oxidoreductase activity"/>
    <property type="evidence" value="ECO:0007669"/>
    <property type="project" value="UniProtKB-KW"/>
</dbReference>
<protein>
    <submittedName>
        <fullName evidence="3">Fatty acid desaturase</fullName>
        <ecNumber evidence="3">1.14.19.-</ecNumber>
    </submittedName>
</protein>
<name>A0ABU8W838_9BURK</name>
<dbReference type="InterPro" id="IPR012171">
    <property type="entry name" value="Fatty_acid_desaturase"/>
</dbReference>
<comment type="caution">
    <text evidence="3">The sequence shown here is derived from an EMBL/GenBank/DDBJ whole genome shotgun (WGS) entry which is preliminary data.</text>
</comment>
<keyword evidence="3" id="KW-0560">Oxidoreductase</keyword>